<accession>A0A964V027</accession>
<reference evidence="1" key="1">
    <citation type="submission" date="2018-10" db="EMBL/GenBank/DDBJ databases">
        <title>Iterative Subtractive Binning of Freshwater Chronoseries Metagenomes Recovers Nearly Complete Genomes from over Four Hundred Novel Species.</title>
        <authorList>
            <person name="Rodriguez-R L.M."/>
            <person name="Tsementzi D."/>
            <person name="Luo C."/>
            <person name="Konstantinidis K.T."/>
        </authorList>
    </citation>
    <scope>NUCLEOTIDE SEQUENCE</scope>
    <source>
        <strain evidence="1">WB7_6_001</strain>
    </source>
</reference>
<feature type="non-terminal residue" evidence="1">
    <location>
        <position position="323"/>
    </location>
</feature>
<evidence type="ECO:0000313" key="2">
    <source>
        <dbReference type="Proteomes" id="UP000713222"/>
    </source>
</evidence>
<organism evidence="1 2">
    <name type="scientific">Candidatus Fonsibacter lacus</name>
    <dbReference type="NCBI Taxonomy" id="2576439"/>
    <lineage>
        <taxon>Bacteria</taxon>
        <taxon>Pseudomonadati</taxon>
        <taxon>Pseudomonadota</taxon>
        <taxon>Alphaproteobacteria</taxon>
        <taxon>Candidatus Pelagibacterales</taxon>
        <taxon>Candidatus Pelagibacterales incertae sedis</taxon>
        <taxon>Candidatus Fonsibacter</taxon>
    </lineage>
</organism>
<sequence>MSFNGSGSFLINTAGQPVVSGTVISSTAFNALTADLATGLSTCITKDGQTTVTANIPMSNYKFTGLGAGSAATDSANLSQVQSSVVKLLASVSGADTITAVGSPTVTAYAAGQMFYFIAAGDNTTTVTLNIDGLGAKAVTRDGSVALAAGDIKSGEVVVVVYDGTRFQVVSQINSSGNATFANVSITSALNVGGVATFTSNPVLSGGTANGVLYLNGSKAATSGSALTFDGTNLNAGSATFPSGRVRLKQADDTTKQKGLIIEAAADDSILAVGYDGTCFTYNATYNTGGAYKPQAWWVSGSEQMRLTSTGLGIGTSSPGQKL</sequence>
<dbReference type="EMBL" id="RGET01000061">
    <property type="protein sequence ID" value="NBN88176.1"/>
    <property type="molecule type" value="Genomic_DNA"/>
</dbReference>
<comment type="caution">
    <text evidence="1">The sequence shown here is derived from an EMBL/GenBank/DDBJ whole genome shotgun (WGS) entry which is preliminary data.</text>
</comment>
<evidence type="ECO:0000313" key="1">
    <source>
        <dbReference type="EMBL" id="NBN88176.1"/>
    </source>
</evidence>
<protein>
    <submittedName>
        <fullName evidence="1">Uncharacterized protein</fullName>
    </submittedName>
</protein>
<dbReference type="Proteomes" id="UP000713222">
    <property type="component" value="Unassembled WGS sequence"/>
</dbReference>
<name>A0A964V027_9PROT</name>
<proteinExistence type="predicted"/>
<gene>
    <name evidence="1" type="ORF">EBV32_03700</name>
</gene>
<dbReference type="AlphaFoldDB" id="A0A964V027"/>